<feature type="signal peptide" evidence="2">
    <location>
        <begin position="1"/>
        <end position="27"/>
    </location>
</feature>
<sequence>MKFKTTRTLKCLSLVQFFVLTILCFNANTATSQTVTNVFPTRVTTSSEVTIIGTGFTSGLASSISLPNISIGSKTFVSSTEMTFVITRSNTEASGDTTSTLSIGSATFDSGVNRSFNYVGPSSKSVTDSSTYRVREVYTTWDQNNNGTGFWESSDFVSGDTSTWPNDSHELLGFKMNYGGNDIIFSTGVNDNLLETELASLGVDVSATSTEYVSQDFKAYSTNGVSGKPNSNNYIGFADKIDGSTGTIVLNNTVRKTVYDVIIDGIKGLDMGTGIANFNNQADIRFYSGNGDIGAVNDGVPDLLITQIAQPGGSDVYYYADVDGNVVGRPVKLAFINNNNNRLYQWKVDFYRLDYSSGSTFETAIPTTASFGNGQNRGFRMAAFSLEDFGIDGSSNGDITDIDNINMGAGGSSDMAFMAYNKAAFDIKSPIINEAPISRFVCRLPTISDLVFNVDGNVEAPTSDTKETIHYRWFKNNIDLLNDDSNTLTIEAGLTDADLVDVNYRVRVENGYGAVDIPFTINKGGTPSYWDGSNWVLPTIYNDITINDEDRHLIFSDDYNETVDLVGCDCAVPAGKSVIIPSGSTITLYNEIMVESAIPAGFDGDGNATNALPSGSFILENNASLVQINDVINSGEIKVERTVNNLHAYDYVYWSSPVLNFNISNIPGDLKYEWHTNDTNANGTLGNWVTASGTMPVGKGFIARAPSTTSFTTTFSGLPNNGNIPWTVYKTNSGTQDVNDKHWNLIGNPYPSALNTNKFLADNTTIEGSVYVWTHTQEASVIENQPYYENFAVNYGNQYVTWNHLGGSDPSDDFDGNIASGQAFFVQVLEGSAGTSSTINFTNNMRYDINENSFDNSQFYRSSNQEEQLETEKQLIWLSLANENNTASSTLIGYADGATEGKDRLFDAYTNNTGLNLYSLTSQNEKLAIQGLPLPFIETNTVPLGYNLTENGIYKIAIGNVKGSLFVDEGQSIYIEDTNTGVIHNLRASPYTFLGEVGVSNDRFLLRYTSSSLSTSDINNSNTFAYVKDGMLNVTSESDIKAITVYDLNGKEIVFYKSKGQIRNINESFQFSKGLYLISITLEGNILVTKKIIN</sequence>
<proteinExistence type="predicted"/>
<dbReference type="EMBL" id="QRDV01000001">
    <property type="protein sequence ID" value="RED46400.1"/>
    <property type="molecule type" value="Genomic_DNA"/>
</dbReference>
<name>A0A3D9HA68_9FLAO</name>
<dbReference type="NCBIfam" id="TIGR04183">
    <property type="entry name" value="Por_Secre_tail"/>
    <property type="match status" value="1"/>
</dbReference>
<accession>A0A3D9HA68</accession>
<dbReference type="OrthoDB" id="1652165at2"/>
<dbReference type="Proteomes" id="UP000256980">
    <property type="component" value="Unassembled WGS sequence"/>
</dbReference>
<organism evidence="3 4">
    <name type="scientific">Winogradskyella eximia</name>
    <dbReference type="NCBI Taxonomy" id="262006"/>
    <lineage>
        <taxon>Bacteria</taxon>
        <taxon>Pseudomonadati</taxon>
        <taxon>Bacteroidota</taxon>
        <taxon>Flavobacteriia</taxon>
        <taxon>Flavobacteriales</taxon>
        <taxon>Flavobacteriaceae</taxon>
        <taxon>Winogradskyella</taxon>
    </lineage>
</organism>
<evidence type="ECO:0000256" key="1">
    <source>
        <dbReference type="ARBA" id="ARBA00022729"/>
    </source>
</evidence>
<feature type="chain" id="PRO_5017540820" evidence="2">
    <location>
        <begin position="28"/>
        <end position="1094"/>
    </location>
</feature>
<evidence type="ECO:0000313" key="4">
    <source>
        <dbReference type="Proteomes" id="UP000256980"/>
    </source>
</evidence>
<dbReference type="RefSeq" id="WP_115815536.1">
    <property type="nucleotide sequence ID" value="NZ_QRDV01000001.1"/>
</dbReference>
<evidence type="ECO:0000256" key="2">
    <source>
        <dbReference type="SAM" id="SignalP"/>
    </source>
</evidence>
<protein>
    <submittedName>
        <fullName evidence="3">Putative secreted protein (Por secretion system target)</fullName>
    </submittedName>
</protein>
<keyword evidence="4" id="KW-1185">Reference proteome</keyword>
<evidence type="ECO:0000313" key="3">
    <source>
        <dbReference type="EMBL" id="RED46400.1"/>
    </source>
</evidence>
<gene>
    <name evidence="3" type="ORF">DFQ10_101170</name>
</gene>
<dbReference type="AlphaFoldDB" id="A0A3D9HA68"/>
<dbReference type="InterPro" id="IPR026444">
    <property type="entry name" value="Secre_tail"/>
</dbReference>
<keyword evidence="1 2" id="KW-0732">Signal</keyword>
<comment type="caution">
    <text evidence="3">The sequence shown here is derived from an EMBL/GenBank/DDBJ whole genome shotgun (WGS) entry which is preliminary data.</text>
</comment>
<reference evidence="3 4" key="1">
    <citation type="submission" date="2018-07" db="EMBL/GenBank/DDBJ databases">
        <title>Genomic Encyclopedia of Type Strains, Phase III (KMG-III): the genomes of soil and plant-associated and newly described type strains.</title>
        <authorList>
            <person name="Whitman W."/>
        </authorList>
    </citation>
    <scope>NUCLEOTIDE SEQUENCE [LARGE SCALE GENOMIC DNA]</scope>
    <source>
        <strain evidence="3 4">CECT 7946</strain>
    </source>
</reference>